<dbReference type="InterPro" id="IPR043128">
    <property type="entry name" value="Rev_trsase/Diguanyl_cyclase"/>
</dbReference>
<feature type="transmembrane region" description="Helical" evidence="1">
    <location>
        <begin position="358"/>
        <end position="381"/>
    </location>
</feature>
<feature type="transmembrane region" description="Helical" evidence="1">
    <location>
        <begin position="12"/>
        <end position="33"/>
    </location>
</feature>
<dbReference type="PANTHER" id="PTHR33121">
    <property type="entry name" value="CYCLIC DI-GMP PHOSPHODIESTERASE PDEF"/>
    <property type="match status" value="1"/>
</dbReference>
<keyword evidence="1" id="KW-0472">Membrane</keyword>
<feature type="domain" description="EAL" evidence="2">
    <location>
        <begin position="726"/>
        <end position="973"/>
    </location>
</feature>
<dbReference type="CDD" id="cd01948">
    <property type="entry name" value="EAL"/>
    <property type="match status" value="1"/>
</dbReference>
<dbReference type="InterPro" id="IPR029787">
    <property type="entry name" value="Nucleotide_cyclase"/>
</dbReference>
<evidence type="ECO:0000259" key="2">
    <source>
        <dbReference type="PROSITE" id="PS50883"/>
    </source>
</evidence>
<dbReference type="Gene3D" id="3.30.70.270">
    <property type="match status" value="1"/>
</dbReference>
<name>A0A4R3TN38_9FIRM</name>
<dbReference type="InterPro" id="IPR000160">
    <property type="entry name" value="GGDEF_dom"/>
</dbReference>
<dbReference type="InterPro" id="IPR001633">
    <property type="entry name" value="EAL_dom"/>
</dbReference>
<dbReference type="GO" id="GO:0071111">
    <property type="term" value="F:cyclic-guanylate-specific phosphodiesterase activity"/>
    <property type="evidence" value="ECO:0007669"/>
    <property type="project" value="InterPro"/>
</dbReference>
<sequence length="981" mass="113361">MKQRHVHSLFQRLLLTLIILVLLISSIFFISLLNSSALQDLKASSFNLFDQRVMYRSDAIQKNLNERCLDTDDVAMIISATHPLYEHRKTLTSPYLNEDILNRLHSLTKTKKINGIYLILDKEVFHSKEYPAFYLQDASPEESFNDKTDITAKYGDAALLKQNDFILDQNWKPSLTMKEDEDTFDFYFKPKKAAEENPQLNMLNCGYWSTSSHMADSPTPLLSYNIPLFNQDHQVYGVLGIDLSVEYLKNYLPYEELNDHSKKAFLLANRESDDAYHIILSNGPAYSAYLKYDTSIVLTDAPYGKRISAPALSDDTLACAHQLKLYSSFSPFQDTLWYLIGVGSEDEIFYSTKQIHQLLLYACITALIIATLVALYGSMLFTKPIRALATRLRQTPVTTNKIELPKTHIKEIDELSASIEDLSYHLHGAETRLSYVLHTIDIPIGAIEIYNERKVFCTEKVGTLLGFRDPSKMEYTFKAFMEEIQLFNKKIISSEKQINTEHRTSDIYLIHVTNSAEQTCWLRFLINRVEGNRVIVVSDVTLEIQEKEHLMYERDHDVLTQLLNRRAFRVHCEAILKQADLKTCAMVLWDLDNLKLVNDTYGHDAGDHLICALADVLQKERGPNCIAARMAGDEFLLFYHHFENEEAILKHIRHIHEVVNETKMHFGNDDITRVKVSAGISWMPKDAMDFDTLIKHADFAMYEVKNTQKGNIRTFSEEHYLHNNLIFDGRQELMNILEEQRVSYAFQPIVDAKTGAVLGFEALMRPNSDILKTPSDVMQVAKTQKQLHRVEYMTWTQSLSHFSQQVAIDKQWKLFINSIPSIPMLDEIKQYLEEHYHEYLSKIVIELLESEEIEHSYMLSKQDFCRRWHAQTALDDFGSGYSSDHRLFNAQADYVKIDMEFITNIAHDKGRQMLVKSVVSFAHSHDIKVIAEGVETHEDLVYLIQHDIDYLQGYYIAKPAYAIKDIEESKQQEIRAIYKAV</sequence>
<reference evidence="4 5" key="1">
    <citation type="submission" date="2019-03" db="EMBL/GenBank/DDBJ databases">
        <title>Genomic Encyclopedia of Type Strains, Phase IV (KMG-IV): sequencing the most valuable type-strain genomes for metagenomic binning, comparative biology and taxonomic classification.</title>
        <authorList>
            <person name="Goeker M."/>
        </authorList>
    </citation>
    <scope>NUCLEOTIDE SEQUENCE [LARGE SCALE GENOMIC DNA]</scope>
    <source>
        <strain evidence="4 5">DSM 29481</strain>
    </source>
</reference>
<keyword evidence="1" id="KW-1133">Transmembrane helix</keyword>
<keyword evidence="1" id="KW-0812">Transmembrane</keyword>
<dbReference type="SUPFAM" id="SSF55073">
    <property type="entry name" value="Nucleotide cyclase"/>
    <property type="match status" value="1"/>
</dbReference>
<dbReference type="Gene3D" id="6.10.340.10">
    <property type="match status" value="1"/>
</dbReference>
<dbReference type="SMART" id="SM00267">
    <property type="entry name" value="GGDEF"/>
    <property type="match status" value="1"/>
</dbReference>
<dbReference type="PANTHER" id="PTHR33121:SF71">
    <property type="entry name" value="OXYGEN SENSOR PROTEIN DOSP"/>
    <property type="match status" value="1"/>
</dbReference>
<dbReference type="PROSITE" id="PS50887">
    <property type="entry name" value="GGDEF"/>
    <property type="match status" value="1"/>
</dbReference>
<proteinExistence type="predicted"/>
<dbReference type="RefSeq" id="WP_132223531.1">
    <property type="nucleotide sequence ID" value="NZ_JANKBG010000002.1"/>
</dbReference>
<feature type="domain" description="GGDEF" evidence="3">
    <location>
        <begin position="582"/>
        <end position="717"/>
    </location>
</feature>
<dbReference type="Proteomes" id="UP000295773">
    <property type="component" value="Unassembled WGS sequence"/>
</dbReference>
<dbReference type="SMART" id="SM00052">
    <property type="entry name" value="EAL"/>
    <property type="match status" value="1"/>
</dbReference>
<dbReference type="EMBL" id="SMBP01000002">
    <property type="protein sequence ID" value="TCU63036.1"/>
    <property type="molecule type" value="Genomic_DNA"/>
</dbReference>
<protein>
    <submittedName>
        <fullName evidence="4">Diguanylate cyclase/phosphodiesterase</fullName>
    </submittedName>
</protein>
<dbReference type="Pfam" id="PF00990">
    <property type="entry name" value="GGDEF"/>
    <property type="match status" value="1"/>
</dbReference>
<comment type="caution">
    <text evidence="4">The sequence shown here is derived from an EMBL/GenBank/DDBJ whole genome shotgun (WGS) entry which is preliminary data.</text>
</comment>
<dbReference type="NCBIfam" id="TIGR00254">
    <property type="entry name" value="GGDEF"/>
    <property type="match status" value="1"/>
</dbReference>
<evidence type="ECO:0000313" key="5">
    <source>
        <dbReference type="Proteomes" id="UP000295773"/>
    </source>
</evidence>
<dbReference type="Pfam" id="PF00563">
    <property type="entry name" value="EAL"/>
    <property type="match status" value="1"/>
</dbReference>
<dbReference type="CDD" id="cd01949">
    <property type="entry name" value="GGDEF"/>
    <property type="match status" value="1"/>
</dbReference>
<dbReference type="SUPFAM" id="SSF141868">
    <property type="entry name" value="EAL domain-like"/>
    <property type="match status" value="1"/>
</dbReference>
<gene>
    <name evidence="4" type="ORF">EDD61_10236</name>
</gene>
<organism evidence="4 5">
    <name type="scientific">Longicatena caecimuris</name>
    <dbReference type="NCBI Taxonomy" id="1796635"/>
    <lineage>
        <taxon>Bacteria</taxon>
        <taxon>Bacillati</taxon>
        <taxon>Bacillota</taxon>
        <taxon>Erysipelotrichia</taxon>
        <taxon>Erysipelotrichales</taxon>
        <taxon>Erysipelotrichaceae</taxon>
        <taxon>Longicatena</taxon>
    </lineage>
</organism>
<dbReference type="InterPro" id="IPR050706">
    <property type="entry name" value="Cyclic-di-GMP_PDE-like"/>
</dbReference>
<accession>A0A4R3TN38</accession>
<evidence type="ECO:0000313" key="4">
    <source>
        <dbReference type="EMBL" id="TCU63036.1"/>
    </source>
</evidence>
<dbReference type="Gene3D" id="3.20.20.450">
    <property type="entry name" value="EAL domain"/>
    <property type="match status" value="1"/>
</dbReference>
<dbReference type="InterPro" id="IPR035919">
    <property type="entry name" value="EAL_sf"/>
</dbReference>
<evidence type="ECO:0000256" key="1">
    <source>
        <dbReference type="SAM" id="Phobius"/>
    </source>
</evidence>
<dbReference type="AlphaFoldDB" id="A0A4R3TN38"/>
<evidence type="ECO:0000259" key="3">
    <source>
        <dbReference type="PROSITE" id="PS50887"/>
    </source>
</evidence>
<keyword evidence="5" id="KW-1185">Reference proteome</keyword>
<dbReference type="PROSITE" id="PS50883">
    <property type="entry name" value="EAL"/>
    <property type="match status" value="1"/>
</dbReference>
<dbReference type="Gene3D" id="3.30.450.20">
    <property type="entry name" value="PAS domain"/>
    <property type="match status" value="1"/>
</dbReference>